<reference evidence="4" key="1">
    <citation type="submission" date="2010-03" db="EMBL/GenBank/DDBJ databases">
        <title>The genome sequence of Thermus scotoductus SA-01.</title>
        <authorList>
            <person name="Gounder K."/>
            <person name="Liesegang H."/>
            <person name="Brzuszkiewicz E."/>
            <person name="Wollherr A."/>
            <person name="Daniel R."/>
            <person name="Gottschalk G."/>
            <person name="van Heerden E."/>
            <person name="Litthauer D."/>
        </authorList>
    </citation>
    <scope>NUCLEOTIDE SEQUENCE [LARGE SCALE GENOMIC DNA]</scope>
    <source>
        <strain evidence="4">ATCC 700910 / SA-01</strain>
    </source>
</reference>
<gene>
    <name evidence="3" type="ordered locus">TSC_c00200</name>
</gene>
<feature type="transmembrane region" description="Helical" evidence="2">
    <location>
        <begin position="27"/>
        <end position="53"/>
    </location>
</feature>
<organism evidence="3 4">
    <name type="scientific">Thermus scotoductus (strain ATCC 700910 / SA-01)</name>
    <dbReference type="NCBI Taxonomy" id="743525"/>
    <lineage>
        <taxon>Bacteria</taxon>
        <taxon>Thermotogati</taxon>
        <taxon>Deinococcota</taxon>
        <taxon>Deinococci</taxon>
        <taxon>Thermales</taxon>
        <taxon>Thermaceae</taxon>
        <taxon>Thermus</taxon>
    </lineage>
</organism>
<sequence>MAGDNGLAVEPGFHLLYARRLAWRHRLLLALPLVLLGFLHPFFALASLLPFLLPARLWEGRALREIARASLAYPTALAYGEERLWQEARKVEIPPPPFPLGLLALYLVLLALALGSWTGLPPREASPFWSLPNAGRPAIPQTPLEREKPAEAPGASPGKTTPPPDSPEALRSPQGKEPGQGQPAPTPQEGREPEPSPQGSSPGGSPQAPGQGTQAPSRGEGKPEATQEVPGQEPGQPKETGTPTPGASGPSPTLEAPASLPLPQPTGPGQELLGPGREGKGRDLPSPWREGSPPEEVRRGVEVYLERTPLSPEAKELLRRYFSGP</sequence>
<feature type="compositionally biased region" description="Low complexity" evidence="1">
    <location>
        <begin position="197"/>
        <end position="217"/>
    </location>
</feature>
<dbReference type="AlphaFoldDB" id="E8PR13"/>
<dbReference type="EMBL" id="CP001962">
    <property type="protein sequence ID" value="ADW20673.1"/>
    <property type="molecule type" value="Genomic_DNA"/>
</dbReference>
<evidence type="ECO:0000256" key="1">
    <source>
        <dbReference type="SAM" id="MobiDB-lite"/>
    </source>
</evidence>
<accession>E8PR13</accession>
<dbReference type="STRING" id="743525.TSC_c00200"/>
<keyword evidence="2" id="KW-0472">Membrane</keyword>
<keyword evidence="2" id="KW-1133">Transmembrane helix</keyword>
<feature type="transmembrane region" description="Helical" evidence="2">
    <location>
        <begin position="98"/>
        <end position="120"/>
    </location>
</feature>
<feature type="region of interest" description="Disordered" evidence="1">
    <location>
        <begin position="125"/>
        <end position="300"/>
    </location>
</feature>
<name>E8PR13_THESS</name>
<evidence type="ECO:0000256" key="2">
    <source>
        <dbReference type="SAM" id="Phobius"/>
    </source>
</evidence>
<keyword evidence="2" id="KW-0812">Transmembrane</keyword>
<reference evidence="3 4" key="2">
    <citation type="journal article" date="2011" name="BMC Genomics">
        <title>Sequence of the hyperplastic genome of the naturally competent Thermus scotoductus SA-01.</title>
        <authorList>
            <person name="Gounder K."/>
            <person name="Brzuszkiewicz E."/>
            <person name="Liesegang H."/>
            <person name="Wollherr A."/>
            <person name="Daniel R."/>
            <person name="Gottschalk G."/>
            <person name="Reva O."/>
            <person name="Kumwenda B."/>
            <person name="Srivastava M."/>
            <person name="Bricio C."/>
            <person name="Berenguer J."/>
            <person name="van Heerden E."/>
            <person name="Litthauer D."/>
        </authorList>
    </citation>
    <scope>NUCLEOTIDE SEQUENCE [LARGE SCALE GENOMIC DNA]</scope>
    <source>
        <strain evidence="4">ATCC 700910 / SA-01</strain>
    </source>
</reference>
<evidence type="ECO:0000313" key="4">
    <source>
        <dbReference type="Proteomes" id="UP000008087"/>
    </source>
</evidence>
<dbReference type="Proteomes" id="UP000008087">
    <property type="component" value="Chromosome"/>
</dbReference>
<dbReference type="HOGENOM" id="CLU_857740_0_0_0"/>
<evidence type="ECO:0000313" key="3">
    <source>
        <dbReference type="EMBL" id="ADW20673.1"/>
    </source>
</evidence>
<protein>
    <submittedName>
        <fullName evidence="3">Uncharacterized protein</fullName>
    </submittedName>
</protein>
<feature type="compositionally biased region" description="Low complexity" evidence="1">
    <location>
        <begin position="240"/>
        <end position="253"/>
    </location>
</feature>
<dbReference type="eggNOG" id="ENOG503461M">
    <property type="taxonomic scope" value="Bacteria"/>
</dbReference>
<dbReference type="KEGG" id="tsc:TSC_c00200"/>
<proteinExistence type="predicted"/>